<dbReference type="Gene3D" id="3.40.50.10540">
    <property type="entry name" value="Crotonobetainyl-coa:carnitine coa-transferase, domain 1"/>
    <property type="match status" value="1"/>
</dbReference>
<dbReference type="PANTHER" id="PTHR48228">
    <property type="entry name" value="SUCCINYL-COA--D-CITRAMALATE COA-TRANSFERASE"/>
    <property type="match status" value="1"/>
</dbReference>
<dbReference type="InterPro" id="IPR050509">
    <property type="entry name" value="CoA-transferase_III"/>
</dbReference>
<organism evidence="1 2">
    <name type="scientific">Embleya scabrispora</name>
    <dbReference type="NCBI Taxonomy" id="159449"/>
    <lineage>
        <taxon>Bacteria</taxon>
        <taxon>Bacillati</taxon>
        <taxon>Actinomycetota</taxon>
        <taxon>Actinomycetes</taxon>
        <taxon>Kitasatosporales</taxon>
        <taxon>Streptomycetaceae</taxon>
        <taxon>Embleya</taxon>
    </lineage>
</organism>
<dbReference type="Gene3D" id="3.30.1540.10">
    <property type="entry name" value="formyl-coa transferase, domain 3"/>
    <property type="match status" value="1"/>
</dbReference>
<proteinExistence type="predicted"/>
<comment type="caution">
    <text evidence="1">The sequence shown here is derived from an EMBL/GenBank/DDBJ whole genome shotgun (WGS) entry which is preliminary data.</text>
</comment>
<dbReference type="EMBL" id="MWQN01000001">
    <property type="protein sequence ID" value="OPC82384.1"/>
    <property type="molecule type" value="Genomic_DNA"/>
</dbReference>
<evidence type="ECO:0000313" key="1">
    <source>
        <dbReference type="EMBL" id="OPC82384.1"/>
    </source>
</evidence>
<name>A0A1T3P055_9ACTN</name>
<dbReference type="eggNOG" id="COG1804">
    <property type="taxonomic scope" value="Bacteria"/>
</dbReference>
<dbReference type="AlphaFoldDB" id="A0A1T3P055"/>
<protein>
    <submittedName>
        <fullName evidence="1">Carnitine dehydratase</fullName>
    </submittedName>
</protein>
<sequence>MSGEFLQGVTVLDLASVGPAARASRWLADYGADVIKVGPVPARSGVQIAPPYYSYSAHRRMRRVLLDMKAPEGREAFLTLVEGADVVIESFRPGVVDRLGIGPDAASARNPSIVYCSTSGFGQDGPYAQQAGHDLNYLGVGGFLHVSGPGADGGPPIPGATVADSAGGGMHAVIAILGALFRRQRTGDGARLDVSVADGMLALMALGVDEYLATGVEPEPRHGILTGRYACYDTYRARDGKWLAVAAIEGRFWANLCRLTGLDKWASRQLDDDAQDAIRADLSTVFAGRDRDDWVAELAPADTCVSAVSSVPELLADPQYLARGAFTTATHPAQGEFRQVGPVLAGQQAPTEPYPVRESGITDTDELLASAGYSPDRVAELRASGVVA</sequence>
<dbReference type="InterPro" id="IPR023606">
    <property type="entry name" value="CoA-Trfase_III_dom_1_sf"/>
</dbReference>
<dbReference type="Pfam" id="PF02515">
    <property type="entry name" value="CoA_transf_3"/>
    <property type="match status" value="1"/>
</dbReference>
<accession>A0A1T3P055</accession>
<dbReference type="Proteomes" id="UP000190037">
    <property type="component" value="Unassembled WGS sequence"/>
</dbReference>
<dbReference type="GO" id="GO:0003824">
    <property type="term" value="F:catalytic activity"/>
    <property type="evidence" value="ECO:0007669"/>
    <property type="project" value="InterPro"/>
</dbReference>
<keyword evidence="2" id="KW-1185">Reference proteome</keyword>
<gene>
    <name evidence="1" type="ORF">B4N89_16845</name>
</gene>
<dbReference type="STRING" id="159449.B4N89_16845"/>
<reference evidence="1 2" key="1">
    <citation type="submission" date="2017-03" db="EMBL/GenBank/DDBJ databases">
        <title>Draft genome sequence of Streptomyces scabrisporus NF3, endophyte isolated from Amphipterygium adstringens.</title>
        <authorList>
            <person name="Vazquez M."/>
            <person name="Ceapa C.D."/>
            <person name="Rodriguez Luna D."/>
            <person name="Sanchez Esquivel S."/>
        </authorList>
    </citation>
    <scope>NUCLEOTIDE SEQUENCE [LARGE SCALE GENOMIC DNA]</scope>
    <source>
        <strain evidence="1 2">NF3</strain>
    </source>
</reference>
<evidence type="ECO:0000313" key="2">
    <source>
        <dbReference type="Proteomes" id="UP000190037"/>
    </source>
</evidence>
<dbReference type="RefSeq" id="WP_078976651.1">
    <property type="nucleotide sequence ID" value="NZ_MWQN01000001.1"/>
</dbReference>
<dbReference type="PANTHER" id="PTHR48228:SF5">
    <property type="entry name" value="ALPHA-METHYLACYL-COA RACEMASE"/>
    <property type="match status" value="1"/>
</dbReference>
<dbReference type="InterPro" id="IPR003673">
    <property type="entry name" value="CoA-Trfase_fam_III"/>
</dbReference>
<dbReference type="SUPFAM" id="SSF89796">
    <property type="entry name" value="CoA-transferase family III (CaiB/BaiF)"/>
    <property type="match status" value="1"/>
</dbReference>
<dbReference type="InterPro" id="IPR044855">
    <property type="entry name" value="CoA-Trfase_III_dom3_sf"/>
</dbReference>
<dbReference type="OrthoDB" id="4251672at2"/>